<accession>A0ABR0MNH3</accession>
<dbReference type="Proteomes" id="UP001358586">
    <property type="component" value="Chromosome 12"/>
</dbReference>
<comment type="caution">
    <text evidence="2">The sequence shown here is derived from an EMBL/GenBank/DDBJ whole genome shotgun (WGS) entry which is preliminary data.</text>
</comment>
<name>A0ABR0MNH3_GOSAR</name>
<dbReference type="EMBL" id="JARKNE010000012">
    <property type="protein sequence ID" value="KAK5775498.1"/>
    <property type="molecule type" value="Genomic_DNA"/>
</dbReference>
<keyword evidence="3" id="KW-1185">Reference proteome</keyword>
<feature type="compositionally biased region" description="Basic and acidic residues" evidence="1">
    <location>
        <begin position="113"/>
        <end position="128"/>
    </location>
</feature>
<proteinExistence type="predicted"/>
<evidence type="ECO:0000313" key="2">
    <source>
        <dbReference type="EMBL" id="KAK5775498.1"/>
    </source>
</evidence>
<reference evidence="2 3" key="1">
    <citation type="submission" date="2023-03" db="EMBL/GenBank/DDBJ databases">
        <title>WGS of Gossypium arboreum.</title>
        <authorList>
            <person name="Yu D."/>
        </authorList>
    </citation>
    <scope>NUCLEOTIDE SEQUENCE [LARGE SCALE GENOMIC DNA]</scope>
    <source>
        <tissue evidence="2">Leaf</tissue>
    </source>
</reference>
<sequence length="128" mass="13970">MCKKHRTDMGLVNVLISNEENADSGRLEQHRKKRADRAGPSTMIVNPPTSPSVSSPSVAHNSKNFYLDEDPIDTSTTPTNNNVNNEADEDTAEANIALVNGNDNNKVAKRRKGKDEISSDHEGANNMP</sequence>
<feature type="region of interest" description="Disordered" evidence="1">
    <location>
        <begin position="17"/>
        <end position="128"/>
    </location>
</feature>
<gene>
    <name evidence="2" type="ORF">PVK06_043394</name>
</gene>
<evidence type="ECO:0000256" key="1">
    <source>
        <dbReference type="SAM" id="MobiDB-lite"/>
    </source>
</evidence>
<feature type="compositionally biased region" description="Low complexity" evidence="1">
    <location>
        <begin position="73"/>
        <end position="85"/>
    </location>
</feature>
<organism evidence="2 3">
    <name type="scientific">Gossypium arboreum</name>
    <name type="common">Tree cotton</name>
    <name type="synonym">Gossypium nanking</name>
    <dbReference type="NCBI Taxonomy" id="29729"/>
    <lineage>
        <taxon>Eukaryota</taxon>
        <taxon>Viridiplantae</taxon>
        <taxon>Streptophyta</taxon>
        <taxon>Embryophyta</taxon>
        <taxon>Tracheophyta</taxon>
        <taxon>Spermatophyta</taxon>
        <taxon>Magnoliopsida</taxon>
        <taxon>eudicotyledons</taxon>
        <taxon>Gunneridae</taxon>
        <taxon>Pentapetalae</taxon>
        <taxon>rosids</taxon>
        <taxon>malvids</taxon>
        <taxon>Malvales</taxon>
        <taxon>Malvaceae</taxon>
        <taxon>Malvoideae</taxon>
        <taxon>Gossypium</taxon>
    </lineage>
</organism>
<evidence type="ECO:0000313" key="3">
    <source>
        <dbReference type="Proteomes" id="UP001358586"/>
    </source>
</evidence>
<protein>
    <submittedName>
        <fullName evidence="2">Uncharacterized protein</fullName>
    </submittedName>
</protein>